<dbReference type="PANTHER" id="PTHR33511">
    <property type="entry name" value="OS06G0632400 PROTEIN"/>
    <property type="match status" value="1"/>
</dbReference>
<accession>A0AAV5JDA5</accession>
<name>A0AAV5JDA5_9ROSI</name>
<proteinExistence type="predicted"/>
<keyword evidence="2" id="KW-1185">Reference proteome</keyword>
<sequence length="83" mass="9361">MGGSGYTRQRKSSSSFSILNIFKCCCSQGRDDISEEGMYVRAYTRDDDRIPCTAEPGIDRRASAFIDRVKRTVTESERQILTA</sequence>
<comment type="caution">
    <text evidence="1">The sequence shown here is derived from an EMBL/GenBank/DDBJ whole genome shotgun (WGS) entry which is preliminary data.</text>
</comment>
<evidence type="ECO:0000313" key="2">
    <source>
        <dbReference type="Proteomes" id="UP001054252"/>
    </source>
</evidence>
<dbReference type="Proteomes" id="UP001054252">
    <property type="component" value="Unassembled WGS sequence"/>
</dbReference>
<dbReference type="EMBL" id="BPVZ01000032">
    <property type="protein sequence ID" value="GKV10468.1"/>
    <property type="molecule type" value="Genomic_DNA"/>
</dbReference>
<evidence type="ECO:0000313" key="1">
    <source>
        <dbReference type="EMBL" id="GKV10468.1"/>
    </source>
</evidence>
<protein>
    <submittedName>
        <fullName evidence="1">Uncharacterized protein</fullName>
    </submittedName>
</protein>
<organism evidence="1 2">
    <name type="scientific">Rubroshorea leprosula</name>
    <dbReference type="NCBI Taxonomy" id="152421"/>
    <lineage>
        <taxon>Eukaryota</taxon>
        <taxon>Viridiplantae</taxon>
        <taxon>Streptophyta</taxon>
        <taxon>Embryophyta</taxon>
        <taxon>Tracheophyta</taxon>
        <taxon>Spermatophyta</taxon>
        <taxon>Magnoliopsida</taxon>
        <taxon>eudicotyledons</taxon>
        <taxon>Gunneridae</taxon>
        <taxon>Pentapetalae</taxon>
        <taxon>rosids</taxon>
        <taxon>malvids</taxon>
        <taxon>Malvales</taxon>
        <taxon>Dipterocarpaceae</taxon>
        <taxon>Rubroshorea</taxon>
    </lineage>
</organism>
<dbReference type="AlphaFoldDB" id="A0AAV5JDA5"/>
<reference evidence="1 2" key="1">
    <citation type="journal article" date="2021" name="Commun. Biol.">
        <title>The genome of Shorea leprosula (Dipterocarpaceae) highlights the ecological relevance of drought in aseasonal tropical rainforests.</title>
        <authorList>
            <person name="Ng K.K.S."/>
            <person name="Kobayashi M.J."/>
            <person name="Fawcett J.A."/>
            <person name="Hatakeyama M."/>
            <person name="Paape T."/>
            <person name="Ng C.H."/>
            <person name="Ang C.C."/>
            <person name="Tnah L.H."/>
            <person name="Lee C.T."/>
            <person name="Nishiyama T."/>
            <person name="Sese J."/>
            <person name="O'Brien M.J."/>
            <person name="Copetti D."/>
            <person name="Mohd Noor M.I."/>
            <person name="Ong R.C."/>
            <person name="Putra M."/>
            <person name="Sireger I.Z."/>
            <person name="Indrioko S."/>
            <person name="Kosugi Y."/>
            <person name="Izuno A."/>
            <person name="Isagi Y."/>
            <person name="Lee S.L."/>
            <person name="Shimizu K.K."/>
        </authorList>
    </citation>
    <scope>NUCLEOTIDE SEQUENCE [LARGE SCALE GENOMIC DNA]</scope>
    <source>
        <strain evidence="1">214</strain>
    </source>
</reference>
<gene>
    <name evidence="1" type="ORF">SLEP1_g21823</name>
</gene>